<dbReference type="RefSeq" id="WP_210292760.1">
    <property type="nucleotide sequence ID" value="NZ_CP088285.1"/>
</dbReference>
<name>A0ABZ2P851_9BRAD</name>
<keyword evidence="3" id="KW-1185">Reference proteome</keyword>
<proteinExistence type="predicted"/>
<evidence type="ECO:0000313" key="3">
    <source>
        <dbReference type="Proteomes" id="UP001432046"/>
    </source>
</evidence>
<sequence>MSATLGPLMERNLHEVFGQPDSARRAVAIAEIYTANCTFFEAGERIVGRDALNAKIERILRDAPGFVFGATGSAEVNHDLGRLRWQLGPAGAPPVVTGMDVAIFEHGRIRALYTFLDKPASD</sequence>
<gene>
    <name evidence="2" type="ORF">WDK88_18475</name>
</gene>
<organism evidence="2 3">
    <name type="scientific">Bradyrhizobium septentrionale</name>
    <dbReference type="NCBI Taxonomy" id="1404411"/>
    <lineage>
        <taxon>Bacteria</taxon>
        <taxon>Pseudomonadati</taxon>
        <taxon>Pseudomonadota</taxon>
        <taxon>Alphaproteobacteria</taxon>
        <taxon>Hyphomicrobiales</taxon>
        <taxon>Nitrobacteraceae</taxon>
        <taxon>Bradyrhizobium</taxon>
    </lineage>
</organism>
<feature type="domain" description="SnoaL-like" evidence="1">
    <location>
        <begin position="23"/>
        <end position="110"/>
    </location>
</feature>
<dbReference type="SUPFAM" id="SSF54427">
    <property type="entry name" value="NTF2-like"/>
    <property type="match status" value="1"/>
</dbReference>
<accession>A0ABZ2P851</accession>
<reference evidence="2" key="1">
    <citation type="journal article" date="2021" name="Int. J. Syst. Evol. Microbiol.">
        <title>Bradyrhizobium septentrionale sp. nov. (sv. septentrionale) and Bradyrhizobium quebecense sp. nov. (sv. septentrionale) associated with legumes native to Canada possess rearranged symbiosis genes and numerous insertion sequences.</title>
        <authorList>
            <person name="Bromfield E.S.P."/>
            <person name="Cloutier S."/>
        </authorList>
    </citation>
    <scope>NUCLEOTIDE SEQUENCE</scope>
    <source>
        <strain evidence="2">5S5</strain>
    </source>
</reference>
<evidence type="ECO:0000259" key="1">
    <source>
        <dbReference type="Pfam" id="PF12680"/>
    </source>
</evidence>
<reference evidence="2" key="2">
    <citation type="submission" date="2024-03" db="EMBL/GenBank/DDBJ databases">
        <authorList>
            <person name="Bromfield E.S.P."/>
            <person name="Cloutier S."/>
        </authorList>
    </citation>
    <scope>NUCLEOTIDE SEQUENCE</scope>
    <source>
        <strain evidence="2">5S5</strain>
    </source>
</reference>
<dbReference type="Pfam" id="PF12680">
    <property type="entry name" value="SnoaL_2"/>
    <property type="match status" value="1"/>
</dbReference>
<dbReference type="Proteomes" id="UP001432046">
    <property type="component" value="Chromosome"/>
</dbReference>
<dbReference type="Gene3D" id="3.10.450.50">
    <property type="match status" value="1"/>
</dbReference>
<dbReference type="InterPro" id="IPR032710">
    <property type="entry name" value="NTF2-like_dom_sf"/>
</dbReference>
<evidence type="ECO:0000313" key="2">
    <source>
        <dbReference type="EMBL" id="WXC83416.1"/>
    </source>
</evidence>
<dbReference type="EMBL" id="CP147711">
    <property type="protein sequence ID" value="WXC83416.1"/>
    <property type="molecule type" value="Genomic_DNA"/>
</dbReference>
<protein>
    <submittedName>
        <fullName evidence="2">Nuclear transport factor 2 family protein</fullName>
    </submittedName>
</protein>
<dbReference type="InterPro" id="IPR037401">
    <property type="entry name" value="SnoaL-like"/>
</dbReference>